<feature type="compositionally biased region" description="Polar residues" evidence="3">
    <location>
        <begin position="375"/>
        <end position="387"/>
    </location>
</feature>
<comment type="similarity">
    <text evidence="1">Belongs to the SNF7 family.</text>
</comment>
<dbReference type="InterPro" id="IPR005024">
    <property type="entry name" value="Snf7_fam"/>
</dbReference>
<evidence type="ECO:0000256" key="3">
    <source>
        <dbReference type="SAM" id="MobiDB-lite"/>
    </source>
</evidence>
<dbReference type="OrthoDB" id="10252926at2759"/>
<reference evidence="4 5" key="1">
    <citation type="submission" date="2018-11" db="EMBL/GenBank/DDBJ databases">
        <authorList>
            <consortium name="Pathogen Informatics"/>
        </authorList>
    </citation>
    <scope>NUCLEOTIDE SEQUENCE [LARGE SCALE GENOMIC DNA]</scope>
</reference>
<evidence type="ECO:0000256" key="1">
    <source>
        <dbReference type="ARBA" id="ARBA00006190"/>
    </source>
</evidence>
<dbReference type="Gene3D" id="6.10.140.1230">
    <property type="match status" value="1"/>
</dbReference>
<organism evidence="4 5">
    <name type="scientific">Dibothriocephalus latus</name>
    <name type="common">Fish tapeworm</name>
    <name type="synonym">Diphyllobothrium latum</name>
    <dbReference type="NCBI Taxonomy" id="60516"/>
    <lineage>
        <taxon>Eukaryota</taxon>
        <taxon>Metazoa</taxon>
        <taxon>Spiralia</taxon>
        <taxon>Lophotrochozoa</taxon>
        <taxon>Platyhelminthes</taxon>
        <taxon>Cestoda</taxon>
        <taxon>Eucestoda</taxon>
        <taxon>Diphyllobothriidea</taxon>
        <taxon>Diphyllobothriidae</taxon>
        <taxon>Dibothriocephalus</taxon>
    </lineage>
</organism>
<evidence type="ECO:0000313" key="5">
    <source>
        <dbReference type="Proteomes" id="UP000281553"/>
    </source>
</evidence>
<dbReference type="Pfam" id="PF03357">
    <property type="entry name" value="Snf7"/>
    <property type="match status" value="1"/>
</dbReference>
<feature type="region of interest" description="Disordered" evidence="3">
    <location>
        <begin position="375"/>
        <end position="422"/>
    </location>
</feature>
<feature type="compositionally biased region" description="Basic and acidic residues" evidence="3">
    <location>
        <begin position="413"/>
        <end position="422"/>
    </location>
</feature>
<dbReference type="GO" id="GO:0007034">
    <property type="term" value="P:vacuolar transport"/>
    <property type="evidence" value="ECO:0007669"/>
    <property type="project" value="InterPro"/>
</dbReference>
<sequence>MFHKIGPVDALSRLIRNDQEPKEDTVIAAISIEDKVYRQLSDAIRGIPVTAAGIRASTNYLLCSHQLDHLCSHWRSSPALLASSIAVDFCLIFGDRAVISPSLRPVVLRQFHAAYPGTSQMKSISLSFAYWPDIDSDINDLVSAPFSLPTGCQNAQSSTADFAGPLDGITYLVVVTAYSKWLEIAPLNPATISMKALFGKKKTPQEQLRENQRALNRVIRELDREKQRLDNEQTKIINEIKKLAKQGQTDAVKIMAKNLVRTRTYTKKILMTRANIQAVSLNMQTLKSTAAMADAMKQTTKTLVRMNKQMNLPELQKILMEFEKQSGMMEMKEEMISDAMDDVFGEEGDAEASDAVVQQILDELGLEMAGEVNKLPTSSDAIGSTASGARAPNQPVPATGGPDGPSNDENDLEERLNRLKRG</sequence>
<dbReference type="EMBL" id="UYRU01060022">
    <property type="protein sequence ID" value="VDN14679.1"/>
    <property type="molecule type" value="Genomic_DNA"/>
</dbReference>
<name>A0A3P7P1S5_DIBLA</name>
<evidence type="ECO:0000313" key="4">
    <source>
        <dbReference type="EMBL" id="VDN14679.1"/>
    </source>
</evidence>
<protein>
    <submittedName>
        <fullName evidence="4">Uncharacterized protein</fullName>
    </submittedName>
</protein>
<dbReference type="AlphaFoldDB" id="A0A3P7P1S5"/>
<evidence type="ECO:0000256" key="2">
    <source>
        <dbReference type="SAM" id="Coils"/>
    </source>
</evidence>
<gene>
    <name evidence="4" type="ORF">DILT_LOCUS10510</name>
</gene>
<keyword evidence="2" id="KW-0175">Coiled coil</keyword>
<dbReference type="Proteomes" id="UP000281553">
    <property type="component" value="Unassembled WGS sequence"/>
</dbReference>
<accession>A0A3P7P1S5</accession>
<proteinExistence type="inferred from homology"/>
<feature type="coiled-coil region" evidence="2">
    <location>
        <begin position="205"/>
        <end position="246"/>
    </location>
</feature>
<dbReference type="PANTHER" id="PTHR10476">
    <property type="entry name" value="CHARGED MULTIVESICULAR BODY PROTEIN"/>
    <property type="match status" value="1"/>
</dbReference>
<keyword evidence="5" id="KW-1185">Reference proteome</keyword>